<dbReference type="PANTHER" id="PTHR11795">
    <property type="entry name" value="BRANCHED-CHAIN AMINO ACID TRANSPORT SYSTEM PERMEASE PROTEIN LIVH"/>
    <property type="match status" value="1"/>
</dbReference>
<evidence type="ECO:0000256" key="6">
    <source>
        <dbReference type="ARBA" id="ARBA00022989"/>
    </source>
</evidence>
<dbReference type="EMBL" id="CP012672">
    <property type="protein sequence ID" value="AUX32993.1"/>
    <property type="molecule type" value="Genomic_DNA"/>
</dbReference>
<reference evidence="10 11" key="1">
    <citation type="submission" date="2015-09" db="EMBL/GenBank/DDBJ databases">
        <title>Sorangium comparison.</title>
        <authorList>
            <person name="Zaburannyi N."/>
            <person name="Bunk B."/>
            <person name="Overmann J."/>
            <person name="Mueller R."/>
        </authorList>
    </citation>
    <scope>NUCLEOTIDE SEQUENCE [LARGE SCALE GENOMIC DNA]</scope>
    <source>
        <strain evidence="10 11">So ce836</strain>
    </source>
</reference>
<dbReference type="AlphaFoldDB" id="A0A4P2QU07"/>
<dbReference type="GO" id="GO:0022857">
    <property type="term" value="F:transmembrane transporter activity"/>
    <property type="evidence" value="ECO:0007669"/>
    <property type="project" value="InterPro"/>
</dbReference>
<feature type="transmembrane region" description="Helical" evidence="9">
    <location>
        <begin position="201"/>
        <end position="224"/>
    </location>
</feature>
<feature type="transmembrane region" description="Helical" evidence="9">
    <location>
        <begin position="39"/>
        <end position="57"/>
    </location>
</feature>
<evidence type="ECO:0000256" key="3">
    <source>
        <dbReference type="ARBA" id="ARBA00022475"/>
    </source>
</evidence>
<dbReference type="InterPro" id="IPR001851">
    <property type="entry name" value="ABC_transp_permease"/>
</dbReference>
<comment type="subcellular location">
    <subcellularLocation>
        <location evidence="1">Cell membrane</location>
        <topology evidence="1">Multi-pass membrane protein</topology>
    </subcellularLocation>
</comment>
<evidence type="ECO:0000256" key="1">
    <source>
        <dbReference type="ARBA" id="ARBA00004651"/>
    </source>
</evidence>
<gene>
    <name evidence="10" type="primary">abc-msp</name>
    <name evidence="10" type="ORF">SOCE836_051450</name>
</gene>
<feature type="transmembrane region" description="Helical" evidence="9">
    <location>
        <begin position="12"/>
        <end position="32"/>
    </location>
</feature>
<dbReference type="GO" id="GO:0005886">
    <property type="term" value="C:plasma membrane"/>
    <property type="evidence" value="ECO:0007669"/>
    <property type="project" value="UniProtKB-SubCell"/>
</dbReference>
<evidence type="ECO:0000313" key="10">
    <source>
        <dbReference type="EMBL" id="AUX32993.1"/>
    </source>
</evidence>
<keyword evidence="5" id="KW-0029">Amino-acid transport</keyword>
<name>A0A4P2QU07_SORCE</name>
<keyword evidence="6 9" id="KW-1133">Transmembrane helix</keyword>
<keyword evidence="7 9" id="KW-0472">Membrane</keyword>
<feature type="transmembrane region" description="Helical" evidence="9">
    <location>
        <begin position="69"/>
        <end position="90"/>
    </location>
</feature>
<sequence>MLPHLINGVSLGILFGLLALGFMLIVGVMEVINLAHGSLFALGAYLAVEIINPGFMGEAAGTYLELPLALRYALALIVAPLLLGVVGMGLERCVRRTYGKKPEYGLLLTFGASLVLEEGIRIVWGPGEKKLPVPEAVNGAFMAGDLVYSRYRFFAASLGVVMMALVWLFLEKTPYGARVKAGAHDAEMVRALGINIGRLRLFVFAMGAGLAALAGIVLTPIWGLRPHVGVDAVIPSFLIIVLGGVGSFWGAVLAGLLVGITVGITGGYAAEWSVMSMYLLLILVLSVRARGLMGKKSALEA</sequence>
<accession>A0A4P2QU07</accession>
<keyword evidence="2" id="KW-0813">Transport</keyword>
<comment type="similarity">
    <text evidence="8">Belongs to the binding-protein-dependent transport system permease family. LivHM subfamily.</text>
</comment>
<dbReference type="Pfam" id="PF02653">
    <property type="entry name" value="BPD_transp_2"/>
    <property type="match status" value="1"/>
</dbReference>
<feature type="transmembrane region" description="Helical" evidence="9">
    <location>
        <begin position="151"/>
        <end position="170"/>
    </location>
</feature>
<evidence type="ECO:0000256" key="8">
    <source>
        <dbReference type="ARBA" id="ARBA00037998"/>
    </source>
</evidence>
<evidence type="ECO:0000256" key="5">
    <source>
        <dbReference type="ARBA" id="ARBA00022970"/>
    </source>
</evidence>
<feature type="transmembrane region" description="Helical" evidence="9">
    <location>
        <begin position="268"/>
        <end position="287"/>
    </location>
</feature>
<dbReference type="PANTHER" id="PTHR11795:SF442">
    <property type="entry name" value="ABC TRANSPORTER ATP-BINDING PROTEIN"/>
    <property type="match status" value="1"/>
</dbReference>
<dbReference type="RefSeq" id="WP_129576488.1">
    <property type="nucleotide sequence ID" value="NZ_CP012672.1"/>
</dbReference>
<evidence type="ECO:0000313" key="11">
    <source>
        <dbReference type="Proteomes" id="UP000295497"/>
    </source>
</evidence>
<dbReference type="Proteomes" id="UP000295497">
    <property type="component" value="Chromosome"/>
</dbReference>
<evidence type="ECO:0000256" key="2">
    <source>
        <dbReference type="ARBA" id="ARBA00022448"/>
    </source>
</evidence>
<keyword evidence="4 9" id="KW-0812">Transmembrane</keyword>
<evidence type="ECO:0000256" key="4">
    <source>
        <dbReference type="ARBA" id="ARBA00022692"/>
    </source>
</evidence>
<organism evidence="10 11">
    <name type="scientific">Sorangium cellulosum</name>
    <name type="common">Polyangium cellulosum</name>
    <dbReference type="NCBI Taxonomy" id="56"/>
    <lineage>
        <taxon>Bacteria</taxon>
        <taxon>Pseudomonadati</taxon>
        <taxon>Myxococcota</taxon>
        <taxon>Polyangia</taxon>
        <taxon>Polyangiales</taxon>
        <taxon>Polyangiaceae</taxon>
        <taxon>Sorangium</taxon>
    </lineage>
</organism>
<dbReference type="InterPro" id="IPR052157">
    <property type="entry name" value="BCAA_transport_permease"/>
</dbReference>
<feature type="transmembrane region" description="Helical" evidence="9">
    <location>
        <begin position="236"/>
        <end position="262"/>
    </location>
</feature>
<evidence type="ECO:0000256" key="9">
    <source>
        <dbReference type="SAM" id="Phobius"/>
    </source>
</evidence>
<evidence type="ECO:0000256" key="7">
    <source>
        <dbReference type="ARBA" id="ARBA00023136"/>
    </source>
</evidence>
<keyword evidence="3" id="KW-1003">Cell membrane</keyword>
<protein>
    <submittedName>
        <fullName evidence="10">ABC transporter permease</fullName>
    </submittedName>
</protein>
<dbReference type="GO" id="GO:0006865">
    <property type="term" value="P:amino acid transport"/>
    <property type="evidence" value="ECO:0007669"/>
    <property type="project" value="UniProtKB-KW"/>
</dbReference>
<dbReference type="CDD" id="cd06582">
    <property type="entry name" value="TM_PBP1_LivH_like"/>
    <property type="match status" value="1"/>
</dbReference>
<proteinExistence type="inferred from homology"/>